<sequence>MQAGRGNIMVLGRERCDHDLQYREAQHDDTTADGTSSGKHDMQQAKRRGGCTRRVVLSSRERMGGWKRRNMRRQNNSHPSPHREQWSAKRKGRIMRLKSEVVEQDTRRSQDRHTTSDGTGSPHWEQNCHGGKARTCFFKTKGIPQPMSPSRGPRAETRLIRRKGMHVRSTTKTKASRPVWSK</sequence>
<gene>
    <name evidence="2" type="ORF">CONLIGDRAFT_142293</name>
</gene>
<feature type="region of interest" description="Disordered" evidence="1">
    <location>
        <begin position="25"/>
        <end position="51"/>
    </location>
</feature>
<feature type="compositionally biased region" description="Basic residues" evidence="1">
    <location>
        <begin position="160"/>
        <end position="175"/>
    </location>
</feature>
<evidence type="ECO:0000256" key="1">
    <source>
        <dbReference type="SAM" id="MobiDB-lite"/>
    </source>
</evidence>
<dbReference type="EMBL" id="KV875107">
    <property type="protein sequence ID" value="OIW23331.1"/>
    <property type="molecule type" value="Genomic_DNA"/>
</dbReference>
<proteinExistence type="predicted"/>
<name>A0A1J7I7J2_9PEZI</name>
<keyword evidence="3" id="KW-1185">Reference proteome</keyword>
<reference evidence="2 3" key="1">
    <citation type="submission" date="2016-10" db="EMBL/GenBank/DDBJ databases">
        <title>Draft genome sequence of Coniochaeta ligniaria NRRL30616, a lignocellulolytic fungus for bioabatement of inhibitors in plant biomass hydrolysates.</title>
        <authorList>
            <consortium name="DOE Joint Genome Institute"/>
            <person name="Jimenez D.J."/>
            <person name="Hector R.E."/>
            <person name="Riley R."/>
            <person name="Sun H."/>
            <person name="Grigoriev I.V."/>
            <person name="Van Elsas J.D."/>
            <person name="Nichols N.N."/>
        </authorList>
    </citation>
    <scope>NUCLEOTIDE SEQUENCE [LARGE SCALE GENOMIC DNA]</scope>
    <source>
        <strain evidence="2 3">NRRL 30616</strain>
    </source>
</reference>
<evidence type="ECO:0000313" key="2">
    <source>
        <dbReference type="EMBL" id="OIW23331.1"/>
    </source>
</evidence>
<feature type="region of interest" description="Disordered" evidence="1">
    <location>
        <begin position="68"/>
        <end position="182"/>
    </location>
</feature>
<evidence type="ECO:0000313" key="3">
    <source>
        <dbReference type="Proteomes" id="UP000182658"/>
    </source>
</evidence>
<accession>A0A1J7I7J2</accession>
<protein>
    <submittedName>
        <fullName evidence="2">Uncharacterized protein</fullName>
    </submittedName>
</protein>
<dbReference type="InParanoid" id="A0A1J7I7J2"/>
<feature type="compositionally biased region" description="Basic and acidic residues" evidence="1">
    <location>
        <begin position="97"/>
        <end position="115"/>
    </location>
</feature>
<dbReference type="Proteomes" id="UP000182658">
    <property type="component" value="Unassembled WGS sequence"/>
</dbReference>
<dbReference type="AlphaFoldDB" id="A0A1J7I7J2"/>
<organism evidence="2 3">
    <name type="scientific">Coniochaeta ligniaria NRRL 30616</name>
    <dbReference type="NCBI Taxonomy" id="1408157"/>
    <lineage>
        <taxon>Eukaryota</taxon>
        <taxon>Fungi</taxon>
        <taxon>Dikarya</taxon>
        <taxon>Ascomycota</taxon>
        <taxon>Pezizomycotina</taxon>
        <taxon>Sordariomycetes</taxon>
        <taxon>Sordariomycetidae</taxon>
        <taxon>Coniochaetales</taxon>
        <taxon>Coniochaetaceae</taxon>
        <taxon>Coniochaeta</taxon>
    </lineage>
</organism>